<dbReference type="RefSeq" id="WP_188175091.1">
    <property type="nucleotide sequence ID" value="NZ_JACVVD010000004.1"/>
</dbReference>
<evidence type="ECO:0000313" key="2">
    <source>
        <dbReference type="Proteomes" id="UP000650466"/>
    </source>
</evidence>
<accession>A0A926KNV6</accession>
<dbReference type="AlphaFoldDB" id="A0A926KNV6"/>
<keyword evidence="2" id="KW-1185">Reference proteome</keyword>
<reference evidence="1" key="1">
    <citation type="submission" date="2020-09" db="EMBL/GenBank/DDBJ databases">
        <title>Draft Genome Sequence of Paenibacillus sp. WST5.</title>
        <authorList>
            <person name="Bao Z."/>
        </authorList>
    </citation>
    <scope>NUCLEOTIDE SEQUENCE</scope>
    <source>
        <strain evidence="1">WST5</strain>
    </source>
</reference>
<gene>
    <name evidence="1" type="ORF">ICC18_14345</name>
</gene>
<comment type="caution">
    <text evidence="1">The sequence shown here is derived from an EMBL/GenBank/DDBJ whole genome shotgun (WGS) entry which is preliminary data.</text>
</comment>
<dbReference type="Proteomes" id="UP000650466">
    <property type="component" value="Unassembled WGS sequence"/>
</dbReference>
<proteinExistence type="predicted"/>
<organism evidence="1 2">
    <name type="scientific">Paenibacillus sedimenti</name>
    <dbReference type="NCBI Taxonomy" id="2770274"/>
    <lineage>
        <taxon>Bacteria</taxon>
        <taxon>Bacillati</taxon>
        <taxon>Bacillota</taxon>
        <taxon>Bacilli</taxon>
        <taxon>Bacillales</taxon>
        <taxon>Paenibacillaceae</taxon>
        <taxon>Paenibacillus</taxon>
    </lineage>
</organism>
<evidence type="ECO:0000313" key="1">
    <source>
        <dbReference type="EMBL" id="MBD0381302.1"/>
    </source>
</evidence>
<name>A0A926KNV6_9BACL</name>
<dbReference type="EMBL" id="JACVVD010000004">
    <property type="protein sequence ID" value="MBD0381302.1"/>
    <property type="molecule type" value="Genomic_DNA"/>
</dbReference>
<protein>
    <submittedName>
        <fullName evidence="1">Uncharacterized protein</fullName>
    </submittedName>
</protein>
<sequence>MRMSKEKDFPEPLKEIPKTVYMESYSTYGITAGSATREIRVGGISFGLSICNGSSSTSEEVEAFRKFMAERKMLNP</sequence>